<keyword evidence="4" id="KW-0812">Transmembrane</keyword>
<accession>A0A3B4H1T5</accession>
<evidence type="ECO:0000313" key="6">
    <source>
        <dbReference type="Ensembl" id="ENSPNYP00000027573.1"/>
    </source>
</evidence>
<reference evidence="8" key="2">
    <citation type="submission" date="2025-04" db="UniProtKB">
        <authorList>
            <consortium name="RefSeq"/>
        </authorList>
    </citation>
    <scope>IDENTIFICATION</scope>
</reference>
<dbReference type="InterPro" id="IPR032675">
    <property type="entry name" value="LRR_dom_sf"/>
</dbReference>
<dbReference type="Ensembl" id="ENSPNYT00000028246.1">
    <property type="protein sequence ID" value="ENSPNYP00000027573.1"/>
    <property type="gene ID" value="ENSPNYG00000020776.1"/>
</dbReference>
<keyword evidence="2 5" id="KW-0732">Signal</keyword>
<dbReference type="RefSeq" id="XP_005744950.1">
    <property type="nucleotide sequence ID" value="XM_005744893.2"/>
</dbReference>
<name>A0A3B4H1T5_9CICH</name>
<dbReference type="PANTHER" id="PTHR24369:SF210">
    <property type="entry name" value="CHAOPTIN-RELATED"/>
    <property type="match status" value="1"/>
</dbReference>
<sequence length="685" mass="78296">MPVHRLTPIILCLLHMWRTLTPVSSHPQHRRCQLIQQTACCNNGQLTSVPEGLPENIEELQLNYNLFETLQNASLLSYPSLTALSLACNNLSKIESNTFQDSKLLKSLNLANNSLYNSYEETSLALRKLSGLIALDLSENKLTDEMADLLLHNLTSLEYLNLSGNLLLRVDEASFRDLHQLKELDLQRNLIFEIDNAFDSSPKLQRLNLAFNYLPCLTDFHMIQLEVLNVSHNFIEWFISRQDLNDTFQLETLDLSDNKLLFFPFLPSQSNLRYLYLSHNAIKFYEHLADNDMFPNSTKTVEFYNFNKDINNVTAQLWDENLHGDISSLETLDLIGNSVEYFPKGFIQKMPTLSRLQMHTNCLRTLNLTSEQFSRSLYELDVSNNELSQISADKATLTTLGNLTYFNLSLNGLKWVPMGLFSSLQSIRSVDLSYNNIDICLSEEAEISMHTNSTCMNWKNVMSLRQLYLKGCNLKIIPNTAFAGLSLTHLELSDNPGVTIHQSIQSLSTTLQHLGLGNTHIQDIDFSHFQSLKSLNISKNFLLHLPHSLQNLNLKVLDLRDNRLSTIPSGQANALAPKLQTIFLTGNQFNCCQTEWFRTFEATNTIHMVEQSAITCKDLFLRTHRVENPQSFLCFDDGESIFWYILLFVPVFLFFTGVSIIVLLTFKPTLLQKSIKKKCLKPTSY</sequence>
<keyword evidence="4" id="KW-1133">Transmembrane helix</keyword>
<dbReference type="GeneTree" id="ENSGT00940000157975"/>
<dbReference type="GO" id="GO:0005886">
    <property type="term" value="C:plasma membrane"/>
    <property type="evidence" value="ECO:0007669"/>
    <property type="project" value="TreeGrafter"/>
</dbReference>
<dbReference type="Proteomes" id="UP000695023">
    <property type="component" value="Unplaced"/>
</dbReference>
<dbReference type="SMART" id="SM00369">
    <property type="entry name" value="LRR_TYP"/>
    <property type="match status" value="12"/>
</dbReference>
<dbReference type="Gene3D" id="3.80.10.10">
    <property type="entry name" value="Ribonuclease Inhibitor"/>
    <property type="match status" value="4"/>
</dbReference>
<keyword evidence="7" id="KW-1185">Reference proteome</keyword>
<gene>
    <name evidence="8" type="primary">LOC102199024</name>
</gene>
<proteinExistence type="predicted"/>
<evidence type="ECO:0000256" key="3">
    <source>
        <dbReference type="ARBA" id="ARBA00022737"/>
    </source>
</evidence>
<dbReference type="STRING" id="303518.ENSPNYP00000027573"/>
<reference evidence="6" key="1">
    <citation type="submission" date="2023-09" db="UniProtKB">
        <authorList>
            <consortium name="Ensembl"/>
        </authorList>
    </citation>
    <scope>IDENTIFICATION</scope>
</reference>
<protein>
    <submittedName>
        <fullName evidence="6 8">Negative regulator of reactive oxygen species-like</fullName>
    </submittedName>
</protein>
<evidence type="ECO:0000256" key="5">
    <source>
        <dbReference type="SAM" id="SignalP"/>
    </source>
</evidence>
<evidence type="ECO:0000256" key="2">
    <source>
        <dbReference type="ARBA" id="ARBA00022729"/>
    </source>
</evidence>
<feature type="chain" id="PRO_5044590730" evidence="5">
    <location>
        <begin position="26"/>
        <end position="685"/>
    </location>
</feature>
<feature type="signal peptide" evidence="5">
    <location>
        <begin position="1"/>
        <end position="25"/>
    </location>
</feature>
<dbReference type="PANTHER" id="PTHR24369">
    <property type="entry name" value="ANTIGEN BSP, PUTATIVE-RELATED"/>
    <property type="match status" value="1"/>
</dbReference>
<dbReference type="CTD" id="375387"/>
<evidence type="ECO:0000256" key="4">
    <source>
        <dbReference type="SAM" id="Phobius"/>
    </source>
</evidence>
<keyword evidence="1" id="KW-0433">Leucine-rich repeat</keyword>
<keyword evidence="3" id="KW-0677">Repeat</keyword>
<dbReference type="InterPro" id="IPR001611">
    <property type="entry name" value="Leu-rich_rpt"/>
</dbReference>
<evidence type="ECO:0000313" key="7">
    <source>
        <dbReference type="Proteomes" id="UP000695023"/>
    </source>
</evidence>
<dbReference type="Pfam" id="PF13306">
    <property type="entry name" value="LRR_5"/>
    <property type="match status" value="1"/>
</dbReference>
<dbReference type="OrthoDB" id="676979at2759"/>
<dbReference type="InterPro" id="IPR003591">
    <property type="entry name" value="Leu-rich_rpt_typical-subtyp"/>
</dbReference>
<dbReference type="PROSITE" id="PS51450">
    <property type="entry name" value="LRR"/>
    <property type="match status" value="4"/>
</dbReference>
<dbReference type="Pfam" id="PF13855">
    <property type="entry name" value="LRR_8"/>
    <property type="match status" value="3"/>
</dbReference>
<feature type="transmembrane region" description="Helical" evidence="4">
    <location>
        <begin position="641"/>
        <end position="666"/>
    </location>
</feature>
<organism evidence="6">
    <name type="scientific">Pundamilia nyererei</name>
    <dbReference type="NCBI Taxonomy" id="303518"/>
    <lineage>
        <taxon>Eukaryota</taxon>
        <taxon>Metazoa</taxon>
        <taxon>Chordata</taxon>
        <taxon>Craniata</taxon>
        <taxon>Vertebrata</taxon>
        <taxon>Euteleostomi</taxon>
        <taxon>Actinopterygii</taxon>
        <taxon>Neopterygii</taxon>
        <taxon>Teleostei</taxon>
        <taxon>Neoteleostei</taxon>
        <taxon>Acanthomorphata</taxon>
        <taxon>Ovalentaria</taxon>
        <taxon>Cichlomorphae</taxon>
        <taxon>Cichliformes</taxon>
        <taxon>Cichlidae</taxon>
        <taxon>African cichlids</taxon>
        <taxon>Pseudocrenilabrinae</taxon>
        <taxon>Haplochromini</taxon>
        <taxon>Pundamilia</taxon>
    </lineage>
</organism>
<dbReference type="SUPFAM" id="SSF52058">
    <property type="entry name" value="L domain-like"/>
    <property type="match status" value="2"/>
</dbReference>
<dbReference type="AlphaFoldDB" id="A0A3B4H1T5"/>
<evidence type="ECO:0000313" key="8">
    <source>
        <dbReference type="RefSeq" id="XP_005744950.1"/>
    </source>
</evidence>
<keyword evidence="4" id="KW-0472">Membrane</keyword>
<dbReference type="InterPro" id="IPR026906">
    <property type="entry name" value="LRR_5"/>
</dbReference>
<evidence type="ECO:0000256" key="1">
    <source>
        <dbReference type="ARBA" id="ARBA00022614"/>
    </source>
</evidence>
<dbReference type="InterPro" id="IPR050541">
    <property type="entry name" value="LRR_TM_domain-containing"/>
</dbReference>